<sequence length="95" mass="10751">MFGHRSHRTHATTTGTTRKRRAGFFARPTRERRAAGLKAALHNPNTTHDGRKRAKAELRAMGRGREAHGHPSLGSRIRSLLHIPSRTTRARHRGY</sequence>
<dbReference type="InterPro" id="IPR018824">
    <property type="entry name" value="Conidiation-specific_6"/>
</dbReference>
<evidence type="ECO:0000313" key="3">
    <source>
        <dbReference type="Proteomes" id="UP000006514"/>
    </source>
</evidence>
<dbReference type="EMBL" id="JH687793">
    <property type="protein sequence ID" value="EJD41453.1"/>
    <property type="molecule type" value="Genomic_DNA"/>
</dbReference>
<dbReference type="eggNOG" id="ENOG502TE80">
    <property type="taxonomic scope" value="Eukaryota"/>
</dbReference>
<dbReference type="Proteomes" id="UP000006514">
    <property type="component" value="Unassembled WGS sequence"/>
</dbReference>
<dbReference type="OrthoDB" id="3353448at2759"/>
<keyword evidence="3" id="KW-1185">Reference proteome</keyword>
<dbReference type="KEGG" id="adl:AURDEDRAFT_169615"/>
<feature type="region of interest" description="Disordered" evidence="1">
    <location>
        <begin position="1"/>
        <end position="33"/>
    </location>
</feature>
<organism evidence="2 3">
    <name type="scientific">Auricularia subglabra (strain TFB-10046 / SS5)</name>
    <name type="common">White-rot fungus</name>
    <name type="synonym">Auricularia delicata (strain TFB10046)</name>
    <dbReference type="NCBI Taxonomy" id="717982"/>
    <lineage>
        <taxon>Eukaryota</taxon>
        <taxon>Fungi</taxon>
        <taxon>Dikarya</taxon>
        <taxon>Basidiomycota</taxon>
        <taxon>Agaricomycotina</taxon>
        <taxon>Agaricomycetes</taxon>
        <taxon>Auriculariales</taxon>
        <taxon>Auriculariaceae</taxon>
        <taxon>Auricularia</taxon>
    </lineage>
</organism>
<accession>J0LKG1</accession>
<gene>
    <name evidence="2" type="ORF">AURDEDRAFT_169615</name>
</gene>
<dbReference type="Pfam" id="PF10346">
    <property type="entry name" value="Con-6"/>
    <property type="match status" value="1"/>
</dbReference>
<dbReference type="InParanoid" id="J0LKG1"/>
<name>J0LKG1_AURST</name>
<protein>
    <submittedName>
        <fullName evidence="2">Uncharacterized protein</fullName>
    </submittedName>
</protein>
<feature type="compositionally biased region" description="Basic residues" evidence="1">
    <location>
        <begin position="1"/>
        <end position="10"/>
    </location>
</feature>
<dbReference type="AlphaFoldDB" id="J0LKG1"/>
<reference evidence="3" key="1">
    <citation type="journal article" date="2012" name="Science">
        <title>The Paleozoic origin of enzymatic lignin decomposition reconstructed from 31 fungal genomes.</title>
        <authorList>
            <person name="Floudas D."/>
            <person name="Binder M."/>
            <person name="Riley R."/>
            <person name="Barry K."/>
            <person name="Blanchette R.A."/>
            <person name="Henrissat B."/>
            <person name="Martinez A.T."/>
            <person name="Otillar R."/>
            <person name="Spatafora J.W."/>
            <person name="Yadav J.S."/>
            <person name="Aerts A."/>
            <person name="Benoit I."/>
            <person name="Boyd A."/>
            <person name="Carlson A."/>
            <person name="Copeland A."/>
            <person name="Coutinho P.M."/>
            <person name="de Vries R.P."/>
            <person name="Ferreira P."/>
            <person name="Findley K."/>
            <person name="Foster B."/>
            <person name="Gaskell J."/>
            <person name="Glotzer D."/>
            <person name="Gorecki P."/>
            <person name="Heitman J."/>
            <person name="Hesse C."/>
            <person name="Hori C."/>
            <person name="Igarashi K."/>
            <person name="Jurgens J.A."/>
            <person name="Kallen N."/>
            <person name="Kersten P."/>
            <person name="Kohler A."/>
            <person name="Kuees U."/>
            <person name="Kumar T.K.A."/>
            <person name="Kuo A."/>
            <person name="LaButti K."/>
            <person name="Larrondo L.F."/>
            <person name="Lindquist E."/>
            <person name="Ling A."/>
            <person name="Lombard V."/>
            <person name="Lucas S."/>
            <person name="Lundell T."/>
            <person name="Martin R."/>
            <person name="McLaughlin D.J."/>
            <person name="Morgenstern I."/>
            <person name="Morin E."/>
            <person name="Murat C."/>
            <person name="Nagy L.G."/>
            <person name="Nolan M."/>
            <person name="Ohm R.A."/>
            <person name="Patyshakuliyeva A."/>
            <person name="Rokas A."/>
            <person name="Ruiz-Duenas F.J."/>
            <person name="Sabat G."/>
            <person name="Salamov A."/>
            <person name="Samejima M."/>
            <person name="Schmutz J."/>
            <person name="Slot J.C."/>
            <person name="St John F."/>
            <person name="Stenlid J."/>
            <person name="Sun H."/>
            <person name="Sun S."/>
            <person name="Syed K."/>
            <person name="Tsang A."/>
            <person name="Wiebenga A."/>
            <person name="Young D."/>
            <person name="Pisabarro A."/>
            <person name="Eastwood D.C."/>
            <person name="Martin F."/>
            <person name="Cullen D."/>
            <person name="Grigoriev I.V."/>
            <person name="Hibbett D.S."/>
        </authorList>
    </citation>
    <scope>NUCLEOTIDE SEQUENCE [LARGE SCALE GENOMIC DNA]</scope>
    <source>
        <strain evidence="3">TFB10046</strain>
    </source>
</reference>
<evidence type="ECO:0000313" key="2">
    <source>
        <dbReference type="EMBL" id="EJD41453.1"/>
    </source>
</evidence>
<evidence type="ECO:0000256" key="1">
    <source>
        <dbReference type="SAM" id="MobiDB-lite"/>
    </source>
</evidence>
<dbReference type="OMA" id="HEHYERS"/>
<proteinExistence type="predicted"/>